<organism evidence="13 21">
    <name type="scientific">Phytophthora fragariae</name>
    <dbReference type="NCBI Taxonomy" id="53985"/>
    <lineage>
        <taxon>Eukaryota</taxon>
        <taxon>Sar</taxon>
        <taxon>Stramenopiles</taxon>
        <taxon>Oomycota</taxon>
        <taxon>Peronosporomycetes</taxon>
        <taxon>Peronosporales</taxon>
        <taxon>Peronosporaceae</taxon>
        <taxon>Phytophthora</taxon>
    </lineage>
</organism>
<dbReference type="Proteomes" id="UP000433483">
    <property type="component" value="Unassembled WGS sequence"/>
</dbReference>
<feature type="transmembrane region" description="Helical" evidence="8">
    <location>
        <begin position="1677"/>
        <end position="1698"/>
    </location>
</feature>
<feature type="compositionally biased region" description="Low complexity" evidence="7">
    <location>
        <begin position="239"/>
        <end position="248"/>
    </location>
</feature>
<evidence type="ECO:0000256" key="4">
    <source>
        <dbReference type="ARBA" id="ARBA00022692"/>
    </source>
</evidence>
<evidence type="ECO:0008006" key="25">
    <source>
        <dbReference type="Google" id="ProtNLM"/>
    </source>
</evidence>
<evidence type="ECO:0000256" key="3">
    <source>
        <dbReference type="ARBA" id="ARBA00022475"/>
    </source>
</evidence>
<evidence type="ECO:0000256" key="1">
    <source>
        <dbReference type="ARBA" id="ARBA00004651"/>
    </source>
</evidence>
<feature type="compositionally biased region" description="Low complexity" evidence="7">
    <location>
        <begin position="31"/>
        <end position="45"/>
    </location>
</feature>
<name>A0A6A3SI85_9STRA</name>
<evidence type="ECO:0000313" key="10">
    <source>
        <dbReference type="EMBL" id="KAE8988485.1"/>
    </source>
</evidence>
<evidence type="ECO:0000313" key="16">
    <source>
        <dbReference type="EMBL" id="KAE9291414.1"/>
    </source>
</evidence>
<feature type="transmembrane region" description="Helical" evidence="8">
    <location>
        <begin position="1424"/>
        <end position="1444"/>
    </location>
</feature>
<feature type="region of interest" description="Disordered" evidence="7">
    <location>
        <begin position="522"/>
        <end position="563"/>
    </location>
</feature>
<evidence type="ECO:0000313" key="14">
    <source>
        <dbReference type="EMBL" id="KAE9187747.1"/>
    </source>
</evidence>
<evidence type="ECO:0000313" key="21">
    <source>
        <dbReference type="Proteomes" id="UP000440732"/>
    </source>
</evidence>
<evidence type="ECO:0000256" key="6">
    <source>
        <dbReference type="ARBA" id="ARBA00023136"/>
    </source>
</evidence>
<dbReference type="EMBL" id="QXGD01001621">
    <property type="protein sequence ID" value="KAE9202276.1"/>
    <property type="molecule type" value="Genomic_DNA"/>
</dbReference>
<feature type="compositionally biased region" description="Basic and acidic residues" evidence="7">
    <location>
        <begin position="132"/>
        <end position="146"/>
    </location>
</feature>
<evidence type="ECO:0000313" key="22">
    <source>
        <dbReference type="Proteomes" id="UP000441208"/>
    </source>
</evidence>
<proteinExistence type="predicted"/>
<dbReference type="Proteomes" id="UP000429523">
    <property type="component" value="Unassembled WGS sequence"/>
</dbReference>
<dbReference type="PANTHER" id="PTHR42865">
    <property type="entry name" value="PROTON/GLUTAMATE-ASPARTATE SYMPORTER"/>
    <property type="match status" value="1"/>
</dbReference>
<dbReference type="Proteomes" id="UP000440367">
    <property type="component" value="Unassembled WGS sequence"/>
</dbReference>
<feature type="transmembrane region" description="Helical" evidence="8">
    <location>
        <begin position="1580"/>
        <end position="1598"/>
    </location>
</feature>
<evidence type="ECO:0000256" key="2">
    <source>
        <dbReference type="ARBA" id="ARBA00022448"/>
    </source>
</evidence>
<feature type="compositionally biased region" description="Polar residues" evidence="7">
    <location>
        <begin position="1910"/>
        <end position="1923"/>
    </location>
</feature>
<feature type="region of interest" description="Disordered" evidence="7">
    <location>
        <begin position="847"/>
        <end position="871"/>
    </location>
</feature>
<feature type="compositionally biased region" description="Basic and acidic residues" evidence="7">
    <location>
        <begin position="284"/>
        <end position="296"/>
    </location>
</feature>
<feature type="region of interest" description="Disordered" evidence="7">
    <location>
        <begin position="783"/>
        <end position="834"/>
    </location>
</feature>
<comment type="caution">
    <text evidence="13">The sequence shown here is derived from an EMBL/GenBank/DDBJ whole genome shotgun (WGS) entry which is preliminary data.</text>
</comment>
<keyword evidence="5 8" id="KW-1133">Transmembrane helix</keyword>
<feature type="compositionally biased region" description="Basic and acidic residues" evidence="7">
    <location>
        <begin position="66"/>
        <end position="82"/>
    </location>
</feature>
<keyword evidence="4 8" id="KW-0812">Transmembrane</keyword>
<feature type="transmembrane region" description="Helical" evidence="8">
    <location>
        <begin position="1324"/>
        <end position="1348"/>
    </location>
</feature>
<comment type="subcellular location">
    <subcellularLocation>
        <location evidence="1">Cell membrane</location>
        <topology evidence="1">Multi-pass membrane protein</topology>
    </subcellularLocation>
</comment>
<keyword evidence="6 8" id="KW-0472">Membrane</keyword>
<feature type="region of interest" description="Disordered" evidence="7">
    <location>
        <begin position="1069"/>
        <end position="1120"/>
    </location>
</feature>
<dbReference type="InterPro" id="IPR001991">
    <property type="entry name" value="Na-dicarboxylate_symporter"/>
</dbReference>
<feature type="compositionally biased region" description="Polar residues" evidence="7">
    <location>
        <begin position="266"/>
        <end position="275"/>
    </location>
</feature>
<evidence type="ECO:0000313" key="12">
    <source>
        <dbReference type="EMBL" id="KAE9088242.1"/>
    </source>
</evidence>
<evidence type="ECO:0000256" key="5">
    <source>
        <dbReference type="ARBA" id="ARBA00022989"/>
    </source>
</evidence>
<accession>A0A6A3SI85</accession>
<feature type="compositionally biased region" description="Polar residues" evidence="7">
    <location>
        <begin position="583"/>
        <end position="606"/>
    </location>
</feature>
<dbReference type="EMBL" id="QXGA01001523">
    <property type="protein sequence ID" value="KAE9116765.1"/>
    <property type="molecule type" value="Genomic_DNA"/>
</dbReference>
<evidence type="ECO:0000313" key="11">
    <source>
        <dbReference type="EMBL" id="KAE9087378.1"/>
    </source>
</evidence>
<dbReference type="Proteomes" id="UP000441208">
    <property type="component" value="Unassembled WGS sequence"/>
</dbReference>
<evidence type="ECO:0000313" key="23">
    <source>
        <dbReference type="Proteomes" id="UP000460718"/>
    </source>
</evidence>
<evidence type="ECO:0000313" key="13">
    <source>
        <dbReference type="EMBL" id="KAE9116765.1"/>
    </source>
</evidence>
<dbReference type="EMBL" id="QXFZ01001627">
    <property type="protein sequence ID" value="KAE9087378.1"/>
    <property type="molecule type" value="Genomic_DNA"/>
</dbReference>
<evidence type="ECO:0000313" key="15">
    <source>
        <dbReference type="EMBL" id="KAE9202276.1"/>
    </source>
</evidence>
<keyword evidence="2" id="KW-0813">Transport</keyword>
<evidence type="ECO:0000256" key="7">
    <source>
        <dbReference type="SAM" id="MobiDB-lite"/>
    </source>
</evidence>
<evidence type="ECO:0000313" key="20">
    <source>
        <dbReference type="Proteomes" id="UP000440367"/>
    </source>
</evidence>
<feature type="region of interest" description="Disordered" evidence="7">
    <location>
        <begin position="583"/>
        <end position="607"/>
    </location>
</feature>
<feature type="compositionally biased region" description="Low complexity" evidence="7">
    <location>
        <begin position="1094"/>
        <end position="1111"/>
    </location>
</feature>
<evidence type="ECO:0000256" key="8">
    <source>
        <dbReference type="SAM" id="Phobius"/>
    </source>
</evidence>
<dbReference type="OrthoDB" id="118743at2759"/>
<dbReference type="EMBL" id="QXGF01001608">
    <property type="protein sequence ID" value="KAE8928903.1"/>
    <property type="molecule type" value="Genomic_DNA"/>
</dbReference>
<dbReference type="EMBL" id="QXFW01001596">
    <property type="protein sequence ID" value="KAE8988485.1"/>
    <property type="molecule type" value="Genomic_DNA"/>
</dbReference>
<keyword evidence="3" id="KW-1003">Cell membrane</keyword>
<evidence type="ECO:0000313" key="19">
    <source>
        <dbReference type="Proteomes" id="UP000437068"/>
    </source>
</evidence>
<dbReference type="Pfam" id="PF00375">
    <property type="entry name" value="SDF"/>
    <property type="match status" value="1"/>
</dbReference>
<feature type="compositionally biased region" description="Low complexity" evidence="7">
    <location>
        <begin position="1881"/>
        <end position="1892"/>
    </location>
</feature>
<feature type="transmembrane region" description="Helical" evidence="8">
    <location>
        <begin position="1647"/>
        <end position="1665"/>
    </location>
</feature>
<evidence type="ECO:0000313" key="17">
    <source>
        <dbReference type="Proteomes" id="UP000429523"/>
    </source>
</evidence>
<protein>
    <recommendedName>
        <fullName evidence="25">Transmembrane protein</fullName>
    </recommendedName>
</protein>
<dbReference type="EMBL" id="QXGE01001531">
    <property type="protein sequence ID" value="KAE9291414.1"/>
    <property type="molecule type" value="Genomic_DNA"/>
</dbReference>
<feature type="region of interest" description="Disordered" evidence="7">
    <location>
        <begin position="1"/>
        <end position="92"/>
    </location>
</feature>
<dbReference type="EMBL" id="QXFX01001562">
    <property type="protein sequence ID" value="KAE9088242.1"/>
    <property type="molecule type" value="Genomic_DNA"/>
</dbReference>
<evidence type="ECO:0000313" key="9">
    <source>
        <dbReference type="EMBL" id="KAE8928903.1"/>
    </source>
</evidence>
<dbReference type="SUPFAM" id="SSF118215">
    <property type="entry name" value="Proton glutamate symport protein"/>
    <property type="match status" value="1"/>
</dbReference>
<feature type="region of interest" description="Disordered" evidence="7">
    <location>
        <begin position="124"/>
        <end position="411"/>
    </location>
</feature>
<evidence type="ECO:0000313" key="18">
    <source>
        <dbReference type="Proteomes" id="UP000433483"/>
    </source>
</evidence>
<sequence>MADAAAPQPRRTQSREARAMLPRKTSARETASSFADFLSDGSSDASDAEDEDGADTRALLRMQQQADDRTYLDTSLKMERPPLADSDETSNRSFRLTLAKPGVFDADGLSGPRKLVEAMTRESVVTGSEINASHEDSSFVDDRPSFNDENSFTEAEADAEAKRASDRHESLASRPPSFDEDYGDSFFSEGRPSFSDEPSFTGGGDSFTAADNSFVYRPSLPDDEAEVQSQAQPPINPTSSSSFIDSSFVYRPSAPTNDKAPESHAEPTSTNSFVDSSFVYRPTLPDKEEGAQHSETAKSSIPMDEDTSFVYRPTLPDNETGSQAADRSFVYRPTLPDDDDNTHTVSADTEDCSFVYRPTLPGADDEDRSGRHDSAADNSTAVVLEEQSKVLSGEELGYEEEDEPSLLSPSTSSFIRSSDAVHFGLGGIDSSFRLHDAEAAVVTAQVESFNSVLVDSHASSAPSQVDAVQAPVATPSMEKLTPTAVSSTAPASSRAAISLASEGGSPQGTGKIVVERDHDSKPKAFPVAGIPIQPSLSRNSSASSTVSGHDGHTRQRRVNSDASWRLDFQESKHAFDEELAPLTSQPLSPQASALKTKQQSQRLSSTVEERASAASSFSQADFFVDDVHQTFSSESSLSLDSRSSGDDSLTNVAILGDNIGDQSERRSSDIIPQVSSGLQPTAKAPDAFDHSYSNLLDATVGVDQSFSTLVNRDGLKPGGVYGSANASATGTSLVSSLASPAISQSSTASDELPFVSFSAAKHSSTALPATQQKQKAAQRTVVAAAAAASRDRQNIKSASASKSHALPRGADAREMKPARPPTAAPPAHSTGAKPFSSAALLAAIKTRDTRADTRSEETEAGDVAPGALPPLAPPLKIHLGPRGRGSLSSSVLSAKGGAQYSPVSGSPLNMSFIARSSVASSTDTGDRLDFTGVYRGSANSLEASQNNGDRSQFAQVQAESTQLQPRPRGDDRPKANKAELLAVKLERSKSDSRATHLAARRKVEDFFRRTNVNDIDEREVHRLTTRKTRVRTTVMECLDDAEAGSHTFAVNGNTAAKIIDLKNLRNGGKRPGWHMENEAPMTSQHERESSRQGAMGMTTRTTSTGTTATRSIPSDVIPPPHNYVLSPQAADNTRAAKAKAAASASGFGGAGRRVDNLSLTPTLARLSANESPRLSASPFVFSHAFSATGRSPGKSPVGFGAASGFLWKTGSGFKGLKRSVAEDSFNASHVTFSQRPTLAERVQSFSASLASTLRRFLPARNARPHSGEITSPQSQCTAPAVLPRAYDHDGFYETPFKVPGLNKPLLRRRKKALLESNGAWARQWLVLAVCAVLGLTLGAILVNVVAFNATVFNLSADDVRGLQDGNGELVLATAVRWMLAPGHLFVRVWSAVTTPLLVCYVVTAVADLVGCAQKTALVLSFRSIGYALLLAVLTAAEGVVAMWMTHKFGWFRGSSSTAGAEAAALSAAIGVTPLSDGAVGLLCINGEYLQRVGSGVFACSNASLTLPLYGEVSINSTGVTGSGPAVFGLQEVSDVFATPPSVPYYPASLGSGLNMTTSLLSALTPDNVASQFTDVARDEVASMCGLVVISMLLGYVCGKRILRLRHEGQAAMFGRAVDPRQSRHYIVSISMELQFALEGLVRLMEPYLAPLGLFSLTLGNVVLHHREWRSVTSPMTSLVVGVLTLMAVHCVLVLPVVLRLFSSRRVPVLTTVRAFVPTTLFAFTTDSVVLSAPVSMQCYARVLTVTRSAAQLVTAVTAALTRNARALYLPLLFLWLLETSFPLELRFTTSDFVSVGLMVMLSSFCGGSTRVTLALARTLWALAVSKKAPGAASLLPPTMPLLVLCDVVLSRVASVVTVADHLVLTHLAAQHWAETVVEGPSSSNVGSSNIGSSHDEYTPSPCPLDDSQVPRPSSSAMLSSVYL</sequence>
<dbReference type="InterPro" id="IPR036458">
    <property type="entry name" value="Na:dicarbo_symporter_sf"/>
</dbReference>
<dbReference type="Proteomes" id="UP000440732">
    <property type="component" value="Unassembled WGS sequence"/>
</dbReference>
<dbReference type="Proteomes" id="UP000437068">
    <property type="component" value="Unassembled WGS sequence"/>
</dbReference>
<feature type="compositionally biased region" description="Basic and acidic residues" evidence="7">
    <location>
        <begin position="847"/>
        <end position="857"/>
    </location>
</feature>
<reference evidence="17 18" key="1">
    <citation type="submission" date="2018-08" db="EMBL/GenBank/DDBJ databases">
        <title>Genomic investigation of the strawberry pathogen Phytophthora fragariae indicates pathogenicity is determined by transcriptional variation in three key races.</title>
        <authorList>
            <person name="Adams T.M."/>
            <person name="Armitage A.D."/>
            <person name="Sobczyk M.K."/>
            <person name="Bates H.J."/>
            <person name="Dunwell J.M."/>
            <person name="Nellist C.F."/>
            <person name="Harrison R.J."/>
        </authorList>
    </citation>
    <scope>NUCLEOTIDE SEQUENCE [LARGE SCALE GENOMIC DNA]</scope>
    <source>
        <strain evidence="16 19">A4</strain>
        <strain evidence="15 20">BC-1</strain>
        <strain evidence="14 18">NOV-27</strain>
        <strain evidence="13 21">NOV-5</strain>
        <strain evidence="11 22">NOV-71</strain>
        <strain evidence="9 17">NOV-9</strain>
        <strain evidence="12 24">ONT-3</strain>
        <strain evidence="10 23">SCRP245</strain>
    </source>
</reference>
<dbReference type="GO" id="GO:0005886">
    <property type="term" value="C:plasma membrane"/>
    <property type="evidence" value="ECO:0007669"/>
    <property type="project" value="UniProtKB-SubCell"/>
</dbReference>
<dbReference type="EMBL" id="QXGB01001633">
    <property type="protein sequence ID" value="KAE9187747.1"/>
    <property type="molecule type" value="Genomic_DNA"/>
</dbReference>
<feature type="compositionally biased region" description="Polar residues" evidence="7">
    <location>
        <begin position="534"/>
        <end position="547"/>
    </location>
</feature>
<feature type="compositionally biased region" description="Basic and acidic residues" evidence="7">
    <location>
        <begin position="159"/>
        <end position="171"/>
    </location>
</feature>
<gene>
    <name evidence="16" type="ORF">PF001_g19173</name>
    <name evidence="15" type="ORF">PF002_g21292</name>
    <name evidence="14" type="ORF">PF005_g20334</name>
    <name evidence="13" type="ORF">PF006_g18967</name>
    <name evidence="11" type="ORF">PF007_g20398</name>
    <name evidence="9" type="ORF">PF009_g20968</name>
    <name evidence="12" type="ORF">PF010_g19442</name>
    <name evidence="10" type="ORF">PF011_g19155</name>
</gene>
<feature type="region of interest" description="Disordered" evidence="7">
    <location>
        <begin position="1880"/>
        <end position="1923"/>
    </location>
</feature>
<dbReference type="GO" id="GO:0015293">
    <property type="term" value="F:symporter activity"/>
    <property type="evidence" value="ECO:0007669"/>
    <property type="project" value="UniProtKB-KW"/>
</dbReference>
<dbReference type="Proteomes" id="UP000488956">
    <property type="component" value="Unassembled WGS sequence"/>
</dbReference>
<keyword evidence="18" id="KW-1185">Reference proteome</keyword>
<dbReference type="Gene3D" id="1.10.3860.10">
    <property type="entry name" value="Sodium:dicarboxylate symporter"/>
    <property type="match status" value="1"/>
</dbReference>
<dbReference type="PANTHER" id="PTHR42865:SF7">
    <property type="entry name" value="PROTON_GLUTAMATE-ASPARTATE SYMPORTER"/>
    <property type="match status" value="1"/>
</dbReference>
<evidence type="ECO:0000313" key="24">
    <source>
        <dbReference type="Proteomes" id="UP000488956"/>
    </source>
</evidence>
<dbReference type="Proteomes" id="UP000460718">
    <property type="component" value="Unassembled WGS sequence"/>
</dbReference>
<feature type="transmembrane region" description="Helical" evidence="8">
    <location>
        <begin position="1392"/>
        <end position="1412"/>
    </location>
</feature>